<dbReference type="OrthoDB" id="9805304at2"/>
<reference evidence="2 3" key="1">
    <citation type="submission" date="2017-03" db="EMBL/GenBank/DDBJ databases">
        <title>Whole genome sequence of Micromonospora wenchangensis, isolated from mangrove soil.</title>
        <authorList>
            <person name="Yang H."/>
        </authorList>
    </citation>
    <scope>NUCLEOTIDE SEQUENCE [LARGE SCALE GENOMIC DNA]</scope>
    <source>
        <strain evidence="2 3">CCTCC AA 2012002</strain>
    </source>
</reference>
<dbReference type="RefSeq" id="WP_088646313.1">
    <property type="nucleotide sequence ID" value="NZ_CBDRBW010000023.1"/>
</dbReference>
<evidence type="ECO:0000313" key="3">
    <source>
        <dbReference type="Proteomes" id="UP000197174"/>
    </source>
</evidence>
<keyword evidence="3" id="KW-1185">Reference proteome</keyword>
<dbReference type="InterPro" id="IPR029069">
    <property type="entry name" value="HotDog_dom_sf"/>
</dbReference>
<dbReference type="CDD" id="cd03443">
    <property type="entry name" value="PaaI_thioesterase"/>
    <property type="match status" value="1"/>
</dbReference>
<evidence type="ECO:0000259" key="1">
    <source>
        <dbReference type="Pfam" id="PF03061"/>
    </source>
</evidence>
<dbReference type="Proteomes" id="UP000197174">
    <property type="component" value="Unassembled WGS sequence"/>
</dbReference>
<proteinExistence type="predicted"/>
<dbReference type="Pfam" id="PF03061">
    <property type="entry name" value="4HBT"/>
    <property type="match status" value="1"/>
</dbReference>
<name>A0A246RHX8_9ACTN</name>
<dbReference type="SUPFAM" id="SSF54637">
    <property type="entry name" value="Thioesterase/thiol ester dehydrase-isomerase"/>
    <property type="match status" value="1"/>
</dbReference>
<feature type="domain" description="Thioesterase" evidence="1">
    <location>
        <begin position="51"/>
        <end position="126"/>
    </location>
</feature>
<dbReference type="EMBL" id="MZMV01000051">
    <property type="protein sequence ID" value="OWV02752.1"/>
    <property type="molecule type" value="Genomic_DNA"/>
</dbReference>
<organism evidence="2 3">
    <name type="scientific">Micromonospora wenchangensis</name>
    <dbReference type="NCBI Taxonomy" id="1185415"/>
    <lineage>
        <taxon>Bacteria</taxon>
        <taxon>Bacillati</taxon>
        <taxon>Actinomycetota</taxon>
        <taxon>Actinomycetes</taxon>
        <taxon>Micromonosporales</taxon>
        <taxon>Micromonosporaceae</taxon>
        <taxon>Micromonospora</taxon>
    </lineage>
</organism>
<accession>A0A246RHX8</accession>
<gene>
    <name evidence="2" type="ORF">B5D80_24640</name>
</gene>
<sequence>MPSRAVMSVDEARAWLAEVISGAERLRLESVDDDRVVAVTGPDCLELRLDGTISGPAMFWAMDLTGFVAVTVLIGPAPAMVLAHSSISFLEPAEPGELRVTAEVIKLASRSAVVQARASDRRGTLVAASTLHFALPSRATRAALRAEQAVRAGS</sequence>
<dbReference type="Gene3D" id="3.10.129.10">
    <property type="entry name" value="Hotdog Thioesterase"/>
    <property type="match status" value="1"/>
</dbReference>
<evidence type="ECO:0000313" key="2">
    <source>
        <dbReference type="EMBL" id="OWV02752.1"/>
    </source>
</evidence>
<protein>
    <recommendedName>
        <fullName evidence="1">Thioesterase domain-containing protein</fullName>
    </recommendedName>
</protein>
<dbReference type="InterPro" id="IPR006683">
    <property type="entry name" value="Thioestr_dom"/>
</dbReference>
<comment type="caution">
    <text evidence="2">The sequence shown here is derived from an EMBL/GenBank/DDBJ whole genome shotgun (WGS) entry which is preliminary data.</text>
</comment>
<dbReference type="AlphaFoldDB" id="A0A246RHX8"/>